<keyword evidence="2" id="KW-1185">Reference proteome</keyword>
<evidence type="ECO:0000313" key="1">
    <source>
        <dbReference type="EMBL" id="POS02359.1"/>
    </source>
</evidence>
<dbReference type="Gene3D" id="3.20.20.370">
    <property type="entry name" value="Glycoside hydrolase/deacetylase"/>
    <property type="match status" value="1"/>
</dbReference>
<dbReference type="AlphaFoldDB" id="A0A2S4N9I2"/>
<comment type="caution">
    <text evidence="1">The sequence shown here is derived from an EMBL/GenBank/DDBJ whole genome shotgun (WGS) entry which is preliminary data.</text>
</comment>
<sequence>MMPKIPLFLTIDTEEDNSWIKPTNAKTHNVENLYRFQLLCEKYNIKPIYLVNYLAASNKKFQEFINIHKTNLEIGLHLHAWNTPPKFDLTANDLYYQPYLFEYPKEIIDKKIDFTIKLLQDTFQTDIVSHRGGRYGISEQIFESLAKQGIKIDCSVVPGFNWTNSLGDPLKKGGVDFTNYPQDIYEIYPNIIEIPVTTYIPKLILNSFSDNFILKRALNKLCNKKKLILRSSLNNISDLKKIIDVKLESNAEHLDYIIHSSELVKGTSSIIKNEQEEALFYKNLEEFFIYVSTKNIQSITFKDYLKDK</sequence>
<dbReference type="OrthoDB" id="9771584at2"/>
<organism evidence="1 2">
    <name type="scientific">Flavobacterium croceum DSM 17960</name>
    <dbReference type="NCBI Taxonomy" id="1121886"/>
    <lineage>
        <taxon>Bacteria</taxon>
        <taxon>Pseudomonadati</taxon>
        <taxon>Bacteroidota</taxon>
        <taxon>Flavobacteriia</taxon>
        <taxon>Flavobacteriales</taxon>
        <taxon>Flavobacteriaceae</taxon>
        <taxon>Flavobacterium</taxon>
    </lineage>
</organism>
<protein>
    <recommendedName>
        <fullName evidence="3">Polysaccharide deacetylase</fullName>
    </recommendedName>
</protein>
<proteinExistence type="predicted"/>
<dbReference type="GO" id="GO:0005975">
    <property type="term" value="P:carbohydrate metabolic process"/>
    <property type="evidence" value="ECO:0007669"/>
    <property type="project" value="InterPro"/>
</dbReference>
<dbReference type="InterPro" id="IPR011330">
    <property type="entry name" value="Glyco_hydro/deAcase_b/a-brl"/>
</dbReference>
<dbReference type="Proteomes" id="UP000237056">
    <property type="component" value="Unassembled WGS sequence"/>
</dbReference>
<gene>
    <name evidence="1" type="ORF">Q361_10478</name>
</gene>
<dbReference type="SUPFAM" id="SSF88713">
    <property type="entry name" value="Glycoside hydrolase/deacetylase"/>
    <property type="match status" value="1"/>
</dbReference>
<dbReference type="EMBL" id="PQNY01000004">
    <property type="protein sequence ID" value="POS02359.1"/>
    <property type="molecule type" value="Genomic_DNA"/>
</dbReference>
<evidence type="ECO:0000313" key="2">
    <source>
        <dbReference type="Proteomes" id="UP000237056"/>
    </source>
</evidence>
<dbReference type="RefSeq" id="WP_103725418.1">
    <property type="nucleotide sequence ID" value="NZ_PQNY01000004.1"/>
</dbReference>
<name>A0A2S4N9I2_9FLAO</name>
<evidence type="ECO:0008006" key="3">
    <source>
        <dbReference type="Google" id="ProtNLM"/>
    </source>
</evidence>
<reference evidence="1 2" key="1">
    <citation type="submission" date="2018-01" db="EMBL/GenBank/DDBJ databases">
        <title>Genomic Encyclopedia of Type Strains, Phase I: the one thousand microbial genomes (KMG-I) project.</title>
        <authorList>
            <person name="Goeker M."/>
        </authorList>
    </citation>
    <scope>NUCLEOTIDE SEQUENCE [LARGE SCALE GENOMIC DNA]</scope>
    <source>
        <strain evidence="1 2">DSM 17960</strain>
    </source>
</reference>
<accession>A0A2S4N9I2</accession>